<protein>
    <submittedName>
        <fullName evidence="1">Uncharacterized protein</fullName>
    </submittedName>
</protein>
<dbReference type="EMBL" id="BGPR01008916">
    <property type="protein sequence ID" value="GBN36876.1"/>
    <property type="molecule type" value="Genomic_DNA"/>
</dbReference>
<keyword evidence="2" id="KW-1185">Reference proteome</keyword>
<reference evidence="1 2" key="1">
    <citation type="journal article" date="2019" name="Sci. Rep.">
        <title>Orb-weaving spider Araneus ventricosus genome elucidates the spidroin gene catalogue.</title>
        <authorList>
            <person name="Kono N."/>
            <person name="Nakamura H."/>
            <person name="Ohtoshi R."/>
            <person name="Moran D.A.P."/>
            <person name="Shinohara A."/>
            <person name="Yoshida Y."/>
            <person name="Fujiwara M."/>
            <person name="Mori M."/>
            <person name="Tomita M."/>
            <person name="Arakawa K."/>
        </authorList>
    </citation>
    <scope>NUCLEOTIDE SEQUENCE [LARGE SCALE GENOMIC DNA]</scope>
</reference>
<dbReference type="Proteomes" id="UP000499080">
    <property type="component" value="Unassembled WGS sequence"/>
</dbReference>
<organism evidence="1 2">
    <name type="scientific">Araneus ventricosus</name>
    <name type="common">Orbweaver spider</name>
    <name type="synonym">Epeira ventricosa</name>
    <dbReference type="NCBI Taxonomy" id="182803"/>
    <lineage>
        <taxon>Eukaryota</taxon>
        <taxon>Metazoa</taxon>
        <taxon>Ecdysozoa</taxon>
        <taxon>Arthropoda</taxon>
        <taxon>Chelicerata</taxon>
        <taxon>Arachnida</taxon>
        <taxon>Araneae</taxon>
        <taxon>Araneomorphae</taxon>
        <taxon>Entelegynae</taxon>
        <taxon>Araneoidea</taxon>
        <taxon>Araneidae</taxon>
        <taxon>Araneus</taxon>
    </lineage>
</organism>
<accession>A0A4Y2NGI0</accession>
<evidence type="ECO:0000313" key="1">
    <source>
        <dbReference type="EMBL" id="GBN36876.1"/>
    </source>
</evidence>
<sequence length="113" mass="12399">MKGSENKPNRAVMTAAKVPLNSKGDKVDFFPDPSLSGARCANFDPIGEGLFATLAGISLKRISHGQLLSTVFVVTRVMPLTKKCVARDALRQTVRQDFGHGELRHRQSHTRLV</sequence>
<dbReference type="AlphaFoldDB" id="A0A4Y2NGI0"/>
<comment type="caution">
    <text evidence="1">The sequence shown here is derived from an EMBL/GenBank/DDBJ whole genome shotgun (WGS) entry which is preliminary data.</text>
</comment>
<name>A0A4Y2NGI0_ARAVE</name>
<evidence type="ECO:0000313" key="2">
    <source>
        <dbReference type="Proteomes" id="UP000499080"/>
    </source>
</evidence>
<gene>
    <name evidence="1" type="ORF">AVEN_270261_1</name>
</gene>
<proteinExistence type="predicted"/>